<comment type="caution">
    <text evidence="2">The sequence shown here is derived from an EMBL/GenBank/DDBJ whole genome shotgun (WGS) entry which is preliminary data.</text>
</comment>
<dbReference type="RefSeq" id="XP_038744085.1">
    <property type="nucleotide sequence ID" value="XM_038890477.1"/>
</dbReference>
<reference evidence="2" key="1">
    <citation type="submission" date="2020-03" db="EMBL/GenBank/DDBJ databases">
        <authorList>
            <person name="He L."/>
        </authorList>
    </citation>
    <scope>NUCLEOTIDE SEQUENCE</scope>
    <source>
        <strain evidence="2">CkLH20</strain>
    </source>
</reference>
<evidence type="ECO:0000313" key="2">
    <source>
        <dbReference type="EMBL" id="KAF9874624.1"/>
    </source>
</evidence>
<keyword evidence="3" id="KW-1185">Reference proteome</keyword>
<evidence type="ECO:0000313" key="3">
    <source>
        <dbReference type="Proteomes" id="UP000781932"/>
    </source>
</evidence>
<dbReference type="GeneID" id="62163551"/>
<dbReference type="Proteomes" id="UP000781932">
    <property type="component" value="Unassembled WGS sequence"/>
</dbReference>
<dbReference type="EMBL" id="JAATWM020000025">
    <property type="protein sequence ID" value="KAF9874624.1"/>
    <property type="molecule type" value="Genomic_DNA"/>
</dbReference>
<reference evidence="2" key="2">
    <citation type="submission" date="2020-11" db="EMBL/GenBank/DDBJ databases">
        <title>Whole genome sequencing of Colletotrichum sp.</title>
        <authorList>
            <person name="Li H."/>
        </authorList>
    </citation>
    <scope>NUCLEOTIDE SEQUENCE</scope>
    <source>
        <strain evidence="2">CkLH20</strain>
    </source>
</reference>
<evidence type="ECO:0000256" key="1">
    <source>
        <dbReference type="SAM" id="MobiDB-lite"/>
    </source>
</evidence>
<proteinExistence type="predicted"/>
<gene>
    <name evidence="2" type="ORF">CkaCkLH20_07761</name>
</gene>
<name>A0A9P6I1Q5_9PEZI</name>
<dbReference type="AlphaFoldDB" id="A0A9P6I1Q5"/>
<sequence>MCRDTRARRNEVLQSTESLLDPLDPIYATVAGDTKKVNDTIRRIRVILTCGDILRQATNDLEQSEEMETALEDALVEGRNELAERLGARWYDDDFRYARGLDNYQCEVFVERYVDYFVHYLNRNKDPPAIRAYTRQVLNRLEKLRAGLQSPIEDQTIDEDITNDPAIFLPGSWKEMHQRSKIEDFMRLVGYQIILPVDGAVSATLGKENGEATISMIRLHEEPDRYFKSSLAEYLDNNDWFDLGKRIVKDLHWIQTDGKKIRFIKPFVPAVVLTIRAFIKNHLIRLSIHKDVVVVHVKPNMIVVGRLSEDSYGEIKVTPGRDGNPGTMRSEWIEGNPDHITYE</sequence>
<protein>
    <submittedName>
        <fullName evidence="2">Uncharacterized protein</fullName>
    </submittedName>
</protein>
<accession>A0A9P6I1Q5</accession>
<feature type="region of interest" description="Disordered" evidence="1">
    <location>
        <begin position="323"/>
        <end position="343"/>
    </location>
</feature>
<organism evidence="2 3">
    <name type="scientific">Colletotrichum karsti</name>
    <dbReference type="NCBI Taxonomy" id="1095194"/>
    <lineage>
        <taxon>Eukaryota</taxon>
        <taxon>Fungi</taxon>
        <taxon>Dikarya</taxon>
        <taxon>Ascomycota</taxon>
        <taxon>Pezizomycotina</taxon>
        <taxon>Sordariomycetes</taxon>
        <taxon>Hypocreomycetidae</taxon>
        <taxon>Glomerellales</taxon>
        <taxon>Glomerellaceae</taxon>
        <taxon>Colletotrichum</taxon>
        <taxon>Colletotrichum boninense species complex</taxon>
    </lineage>
</organism>